<dbReference type="InterPro" id="IPR038704">
    <property type="entry name" value="YEAST_sf"/>
</dbReference>
<dbReference type="PANTHER" id="PTHR47573">
    <property type="entry name" value="PROTEIN AF-9 HOMOLOG"/>
    <property type="match status" value="1"/>
</dbReference>
<dbReference type="Gene3D" id="2.60.40.1970">
    <property type="entry name" value="YEATS domain"/>
    <property type="match status" value="1"/>
</dbReference>
<protein>
    <submittedName>
        <fullName evidence="7">YEATS domain-containing protein 4-like protein</fullName>
    </submittedName>
</protein>
<keyword evidence="2" id="KW-0804">Transcription</keyword>
<keyword evidence="8" id="KW-1185">Reference proteome</keyword>
<dbReference type="PANTHER" id="PTHR47573:SF1">
    <property type="entry name" value="PROTEIN AF-9 HOMOLOG"/>
    <property type="match status" value="1"/>
</dbReference>
<evidence type="ECO:0000256" key="3">
    <source>
        <dbReference type="ARBA" id="ARBA00023242"/>
    </source>
</evidence>
<evidence type="ECO:0000259" key="6">
    <source>
        <dbReference type="PROSITE" id="PS51037"/>
    </source>
</evidence>
<dbReference type="InterPro" id="IPR005033">
    <property type="entry name" value="YEATS"/>
</dbReference>
<keyword evidence="5" id="KW-0175">Coiled coil</keyword>
<dbReference type="EMBL" id="NCKV01001483">
    <property type="protein sequence ID" value="RWS28259.1"/>
    <property type="molecule type" value="Genomic_DNA"/>
</dbReference>
<keyword evidence="3 4" id="KW-0539">Nucleus</keyword>
<evidence type="ECO:0000313" key="7">
    <source>
        <dbReference type="EMBL" id="RWS28259.1"/>
    </source>
</evidence>
<evidence type="ECO:0000256" key="5">
    <source>
        <dbReference type="SAM" id="Coils"/>
    </source>
</evidence>
<dbReference type="GO" id="GO:0005634">
    <property type="term" value="C:nucleus"/>
    <property type="evidence" value="ECO:0007669"/>
    <property type="project" value="UniProtKB-SubCell"/>
</dbReference>
<comment type="subcellular location">
    <subcellularLocation>
        <location evidence="4">Nucleus</location>
    </subcellularLocation>
</comment>
<dbReference type="VEuPathDB" id="VectorBase:LDEU003782"/>
<evidence type="ECO:0000256" key="1">
    <source>
        <dbReference type="ARBA" id="ARBA00023015"/>
    </source>
</evidence>
<keyword evidence="1" id="KW-0805">Transcription regulation</keyword>
<comment type="caution">
    <text evidence="7">The sequence shown here is derived from an EMBL/GenBank/DDBJ whole genome shotgun (WGS) entry which is preliminary data.</text>
</comment>
<dbReference type="AlphaFoldDB" id="A0A443SL76"/>
<evidence type="ECO:0000256" key="4">
    <source>
        <dbReference type="PROSITE-ProRule" id="PRU00376"/>
    </source>
</evidence>
<dbReference type="GO" id="GO:0006355">
    <property type="term" value="P:regulation of DNA-templated transcription"/>
    <property type="evidence" value="ECO:0007669"/>
    <property type="project" value="InterPro"/>
</dbReference>
<dbReference type="Pfam" id="PF03366">
    <property type="entry name" value="YEATS"/>
    <property type="match status" value="1"/>
</dbReference>
<evidence type="ECO:0000256" key="2">
    <source>
        <dbReference type="ARBA" id="ARBA00023163"/>
    </source>
</evidence>
<gene>
    <name evidence="7" type="ORF">B4U80_09689</name>
</gene>
<sequence length="230" mass="26716">MNESVTLKSKTSESINEATGRVKGVTIVKGIVYGNVARYFGKKREDDGHTHQWTVYIKPFNNEDMSLYVKKVHFKLHESYTNQNRIVSKPPFEVTETGWGEFEITIKLYFMDQNEKPVTIYHVLKLFETDPISKAINIKKNIVSEFYDEIIFQEPSPILLQLLSNTRQFTIGPYRHETDFDVKKEQTINSIVSAKNKVKQEITDMKNKLHQAQEAIATYKNELCRIDSCN</sequence>
<dbReference type="PROSITE" id="PS51037">
    <property type="entry name" value="YEATS"/>
    <property type="match status" value="1"/>
</dbReference>
<accession>A0A443SL76</accession>
<name>A0A443SL76_9ACAR</name>
<dbReference type="OrthoDB" id="16041at2759"/>
<dbReference type="CDD" id="cd16909">
    <property type="entry name" value="YEATS_GAS41_like"/>
    <property type="match status" value="1"/>
</dbReference>
<organism evidence="7 8">
    <name type="scientific">Leptotrombidium deliense</name>
    <dbReference type="NCBI Taxonomy" id="299467"/>
    <lineage>
        <taxon>Eukaryota</taxon>
        <taxon>Metazoa</taxon>
        <taxon>Ecdysozoa</taxon>
        <taxon>Arthropoda</taxon>
        <taxon>Chelicerata</taxon>
        <taxon>Arachnida</taxon>
        <taxon>Acari</taxon>
        <taxon>Acariformes</taxon>
        <taxon>Trombidiformes</taxon>
        <taxon>Prostigmata</taxon>
        <taxon>Anystina</taxon>
        <taxon>Parasitengona</taxon>
        <taxon>Trombiculoidea</taxon>
        <taxon>Trombiculidae</taxon>
        <taxon>Leptotrombidium</taxon>
    </lineage>
</organism>
<proteinExistence type="predicted"/>
<dbReference type="STRING" id="299467.A0A443SL76"/>
<reference evidence="7 8" key="1">
    <citation type="journal article" date="2018" name="Gigascience">
        <title>Genomes of trombidid mites reveal novel predicted allergens and laterally-transferred genes associated with secondary metabolism.</title>
        <authorList>
            <person name="Dong X."/>
            <person name="Chaisiri K."/>
            <person name="Xia D."/>
            <person name="Armstrong S.D."/>
            <person name="Fang Y."/>
            <person name="Donnelly M.J."/>
            <person name="Kadowaki T."/>
            <person name="McGarry J.W."/>
            <person name="Darby A.C."/>
            <person name="Makepeace B.L."/>
        </authorList>
    </citation>
    <scope>NUCLEOTIDE SEQUENCE [LARGE SCALE GENOMIC DNA]</scope>
    <source>
        <strain evidence="7">UoL-UT</strain>
    </source>
</reference>
<evidence type="ECO:0000313" key="8">
    <source>
        <dbReference type="Proteomes" id="UP000288716"/>
    </source>
</evidence>
<feature type="coiled-coil region" evidence="5">
    <location>
        <begin position="195"/>
        <end position="222"/>
    </location>
</feature>
<dbReference type="InterPro" id="IPR055129">
    <property type="entry name" value="YEATS_dom"/>
</dbReference>
<dbReference type="Proteomes" id="UP000288716">
    <property type="component" value="Unassembled WGS sequence"/>
</dbReference>
<feature type="domain" description="YEATS" evidence="6">
    <location>
        <begin position="21"/>
        <end position="166"/>
    </location>
</feature>